<reference evidence="6 7" key="1">
    <citation type="submission" date="2019-03" db="EMBL/GenBank/DDBJ databases">
        <title>Genomic Encyclopedia of Type Strains, Phase IV (KMG-IV): sequencing the most valuable type-strain genomes for metagenomic binning, comparative biology and taxonomic classification.</title>
        <authorList>
            <person name="Goeker M."/>
        </authorList>
    </citation>
    <scope>NUCLEOTIDE SEQUENCE [LARGE SCALE GENOMIC DNA]</scope>
    <source>
        <strain evidence="6 7">DSM 25287</strain>
    </source>
</reference>
<dbReference type="InterPro" id="IPR026530">
    <property type="entry name" value="PSRP"/>
</dbReference>
<dbReference type="EC" id="2.7.11.33" evidence="5"/>
<protein>
    <recommendedName>
        <fullName evidence="5">Putative phosphoenolpyruvate synthase regulatory protein</fullName>
        <shortName evidence="5">PEP synthase regulatory protein</shortName>
        <shortName evidence="5">PSRP</shortName>
        <ecNumber evidence="5">2.7.11.33</ecNumber>
        <ecNumber evidence="5">2.7.4.28</ecNumber>
    </recommendedName>
    <alternativeName>
        <fullName evidence="5">Pyruvate, water dikinase regulatory protein</fullName>
    </alternativeName>
</protein>
<dbReference type="OrthoDB" id="9782201at2"/>
<comment type="similarity">
    <text evidence="5">Belongs to the pyruvate, phosphate/water dikinase regulatory protein family. PSRP subfamily.</text>
</comment>
<evidence type="ECO:0000313" key="7">
    <source>
        <dbReference type="Proteomes" id="UP000295765"/>
    </source>
</evidence>
<comment type="catalytic activity">
    <reaction evidence="5">
        <text>[pyruvate, water dikinase] + ADP = [pyruvate, water dikinase]-phosphate + AMP + H(+)</text>
        <dbReference type="Rhea" id="RHEA:46020"/>
        <dbReference type="Rhea" id="RHEA-COMP:11425"/>
        <dbReference type="Rhea" id="RHEA-COMP:11426"/>
        <dbReference type="ChEBI" id="CHEBI:15378"/>
        <dbReference type="ChEBI" id="CHEBI:43176"/>
        <dbReference type="ChEBI" id="CHEBI:68546"/>
        <dbReference type="ChEBI" id="CHEBI:456215"/>
        <dbReference type="ChEBI" id="CHEBI:456216"/>
        <dbReference type="EC" id="2.7.11.33"/>
    </reaction>
</comment>
<dbReference type="PANTHER" id="PTHR31756:SF3">
    <property type="entry name" value="PYRUVATE, PHOSPHATE DIKINASE REGULATORY PROTEIN 1, CHLOROPLASTIC"/>
    <property type="match status" value="1"/>
</dbReference>
<dbReference type="NCBIfam" id="NF003742">
    <property type="entry name" value="PRK05339.1"/>
    <property type="match status" value="1"/>
</dbReference>
<keyword evidence="3 5" id="KW-0547">Nucleotide-binding</keyword>
<evidence type="ECO:0000313" key="6">
    <source>
        <dbReference type="EMBL" id="TCO79730.1"/>
    </source>
</evidence>
<dbReference type="Pfam" id="PF03618">
    <property type="entry name" value="Kinase-PPPase"/>
    <property type="match status" value="1"/>
</dbReference>
<evidence type="ECO:0000256" key="4">
    <source>
        <dbReference type="ARBA" id="ARBA00022777"/>
    </source>
</evidence>
<evidence type="ECO:0000256" key="5">
    <source>
        <dbReference type="HAMAP-Rule" id="MF_01062"/>
    </source>
</evidence>
<dbReference type="PANTHER" id="PTHR31756">
    <property type="entry name" value="PYRUVATE, PHOSPHATE DIKINASE REGULATORY PROTEIN 1, CHLOROPLASTIC"/>
    <property type="match status" value="1"/>
</dbReference>
<keyword evidence="7" id="KW-1185">Reference proteome</keyword>
<dbReference type="GO" id="GO:0004674">
    <property type="term" value="F:protein serine/threonine kinase activity"/>
    <property type="evidence" value="ECO:0007669"/>
    <property type="project" value="UniProtKB-UniRule"/>
</dbReference>
<sequence length="271" mass="29525">MSAPARSVFYVSDGTGLTAETLGHSLLAQFEGFAFRQVRLGGVDTFARLYACVDQVRSAREADGVPPLVLATLVDPEAAQALRALDCVFFDLFETFIGPLEAALQAKSIPKVRDARLRDHRARFEAINFALAHDDGASDARLDEADVILVGVSRSGKTPTCLYLAMQHAVKAANYPLIPDDFERGRLPQALLKMRPKLFGLTVAAERLAGVREQRRPGSRYASFDNCRAEVQAAQALMRREGIRWLDSSVHSVEELAGAILEARGLGTRAG</sequence>
<evidence type="ECO:0000256" key="1">
    <source>
        <dbReference type="ARBA" id="ARBA00022527"/>
    </source>
</evidence>
<proteinExistence type="inferred from homology"/>
<evidence type="ECO:0000256" key="2">
    <source>
        <dbReference type="ARBA" id="ARBA00022679"/>
    </source>
</evidence>
<feature type="binding site" evidence="5">
    <location>
        <begin position="151"/>
        <end position="158"/>
    </location>
    <ligand>
        <name>ADP</name>
        <dbReference type="ChEBI" id="CHEBI:456216"/>
    </ligand>
</feature>
<dbReference type="Proteomes" id="UP000295765">
    <property type="component" value="Unassembled WGS sequence"/>
</dbReference>
<dbReference type="GO" id="GO:0016776">
    <property type="term" value="F:phosphotransferase activity, phosphate group as acceptor"/>
    <property type="evidence" value="ECO:0007669"/>
    <property type="project" value="UniProtKB-UniRule"/>
</dbReference>
<evidence type="ECO:0000256" key="3">
    <source>
        <dbReference type="ARBA" id="ARBA00022741"/>
    </source>
</evidence>
<dbReference type="HAMAP" id="MF_01062">
    <property type="entry name" value="PSRP"/>
    <property type="match status" value="1"/>
</dbReference>
<dbReference type="GO" id="GO:0005524">
    <property type="term" value="F:ATP binding"/>
    <property type="evidence" value="ECO:0007669"/>
    <property type="project" value="InterPro"/>
</dbReference>
<accession>A0A4V2SCK5</accession>
<dbReference type="EC" id="2.7.4.28" evidence="5"/>
<keyword evidence="1 5" id="KW-0723">Serine/threonine-protein kinase</keyword>
<comment type="function">
    <text evidence="5">Bifunctional serine/threonine kinase and phosphorylase involved in the regulation of the phosphoenolpyruvate synthase (PEPS) by catalyzing its phosphorylation/dephosphorylation.</text>
</comment>
<gene>
    <name evidence="6" type="ORF">EV699_11739</name>
</gene>
<dbReference type="EMBL" id="SLWY01000017">
    <property type="protein sequence ID" value="TCO79730.1"/>
    <property type="molecule type" value="Genomic_DNA"/>
</dbReference>
<comment type="catalytic activity">
    <reaction evidence="5">
        <text>[pyruvate, water dikinase]-phosphate + phosphate + H(+) = [pyruvate, water dikinase] + diphosphate</text>
        <dbReference type="Rhea" id="RHEA:48580"/>
        <dbReference type="Rhea" id="RHEA-COMP:11425"/>
        <dbReference type="Rhea" id="RHEA-COMP:11426"/>
        <dbReference type="ChEBI" id="CHEBI:15378"/>
        <dbReference type="ChEBI" id="CHEBI:33019"/>
        <dbReference type="ChEBI" id="CHEBI:43176"/>
        <dbReference type="ChEBI" id="CHEBI:43474"/>
        <dbReference type="ChEBI" id="CHEBI:68546"/>
        <dbReference type="EC" id="2.7.4.28"/>
    </reaction>
</comment>
<dbReference type="RefSeq" id="WP_132544366.1">
    <property type="nucleotide sequence ID" value="NZ_SLWY01000017.1"/>
</dbReference>
<keyword evidence="2 5" id="KW-0808">Transferase</keyword>
<name>A0A4V2SCK5_9GAMM</name>
<comment type="caution">
    <text evidence="6">The sequence shown here is derived from an EMBL/GenBank/DDBJ whole genome shotgun (WGS) entry which is preliminary data.</text>
</comment>
<keyword evidence="4 5" id="KW-0418">Kinase</keyword>
<dbReference type="InterPro" id="IPR005177">
    <property type="entry name" value="Kinase-pyrophosphorylase"/>
</dbReference>
<dbReference type="AlphaFoldDB" id="A0A4V2SCK5"/>
<organism evidence="6 7">
    <name type="scientific">Plasticicumulans lactativorans</name>
    <dbReference type="NCBI Taxonomy" id="1133106"/>
    <lineage>
        <taxon>Bacteria</taxon>
        <taxon>Pseudomonadati</taxon>
        <taxon>Pseudomonadota</taxon>
        <taxon>Gammaproteobacteria</taxon>
        <taxon>Candidatus Competibacteraceae</taxon>
        <taxon>Plasticicumulans</taxon>
    </lineage>
</organism>
<dbReference type="GO" id="GO:0043531">
    <property type="term" value="F:ADP binding"/>
    <property type="evidence" value="ECO:0007669"/>
    <property type="project" value="UniProtKB-UniRule"/>
</dbReference>